<feature type="chain" id="PRO_5030892771" description="Endonuclease" evidence="7">
    <location>
        <begin position="23"/>
        <end position="286"/>
    </location>
</feature>
<dbReference type="Gene3D" id="1.10.575.10">
    <property type="entry name" value="P1 Nuclease"/>
    <property type="match status" value="1"/>
</dbReference>
<evidence type="ECO:0000256" key="2">
    <source>
        <dbReference type="ARBA" id="ARBA00022723"/>
    </source>
</evidence>
<dbReference type="AlphaFoldDB" id="A0A7W7KDB5"/>
<evidence type="ECO:0008006" key="10">
    <source>
        <dbReference type="Google" id="ProtNLM"/>
    </source>
</evidence>
<dbReference type="PANTHER" id="PTHR33146">
    <property type="entry name" value="ENDONUCLEASE 4"/>
    <property type="match status" value="1"/>
</dbReference>
<keyword evidence="5" id="KW-1015">Disulfide bond</keyword>
<dbReference type="RefSeq" id="WP_312857118.1">
    <property type="nucleotide sequence ID" value="NZ_JACHLR010000021.1"/>
</dbReference>
<evidence type="ECO:0000313" key="9">
    <source>
        <dbReference type="Proteomes" id="UP000555448"/>
    </source>
</evidence>
<evidence type="ECO:0000256" key="7">
    <source>
        <dbReference type="SAM" id="SignalP"/>
    </source>
</evidence>
<evidence type="ECO:0000313" key="8">
    <source>
        <dbReference type="EMBL" id="MBB4860400.1"/>
    </source>
</evidence>
<dbReference type="GO" id="GO:0004519">
    <property type="term" value="F:endonuclease activity"/>
    <property type="evidence" value="ECO:0007669"/>
    <property type="project" value="UniProtKB-KW"/>
</dbReference>
<organism evidence="8 9">
    <name type="scientific">Novosphingobium chloroacetimidivorans</name>
    <dbReference type="NCBI Taxonomy" id="1428314"/>
    <lineage>
        <taxon>Bacteria</taxon>
        <taxon>Pseudomonadati</taxon>
        <taxon>Pseudomonadota</taxon>
        <taxon>Alphaproteobacteria</taxon>
        <taxon>Sphingomonadales</taxon>
        <taxon>Sphingomonadaceae</taxon>
        <taxon>Novosphingobium</taxon>
    </lineage>
</organism>
<dbReference type="GO" id="GO:0016788">
    <property type="term" value="F:hydrolase activity, acting on ester bonds"/>
    <property type="evidence" value="ECO:0007669"/>
    <property type="project" value="InterPro"/>
</dbReference>
<sequence length="286" mass="31828">MMRRLALLLAACASLWTAPVLAWGAYGHRTVAAIALENVKPATRARIAVLLRQERQLGTPKCRVRSLEDAAVWPDCIKGEGWRWGYASPWHYQDEPVCGTFDIKRDCANGNCVTAQIERNRRILTDRTLPQAQRLEALAFLAHFVGDIHQPLHGADNHDQGGNAVKSSYGIVPGKNLHSIWDTVMTERAISSARPPLVRRYDAAERTRLGGGTPEDWLRESWQIARDFLYPLAFGGKLPCAQDGKGEEPRQVTWPEPAIEASLPIVEQRIEQAGLRLARMLDAALA</sequence>
<accession>A0A7W7KDB5</accession>
<dbReference type="CDD" id="cd11010">
    <property type="entry name" value="S1-P1_nuclease"/>
    <property type="match status" value="1"/>
</dbReference>
<comment type="caution">
    <text evidence="8">The sequence shown here is derived from an EMBL/GenBank/DDBJ whole genome shotgun (WGS) entry which is preliminary data.</text>
</comment>
<feature type="signal peptide" evidence="7">
    <location>
        <begin position="1"/>
        <end position="22"/>
    </location>
</feature>
<dbReference type="InterPro" id="IPR003154">
    <property type="entry name" value="S1/P1nuclease"/>
</dbReference>
<evidence type="ECO:0000256" key="1">
    <source>
        <dbReference type="ARBA" id="ARBA00022722"/>
    </source>
</evidence>
<dbReference type="InterPro" id="IPR008947">
    <property type="entry name" value="PLipase_C/P1_nuclease_dom_sf"/>
</dbReference>
<keyword evidence="4" id="KW-0378">Hydrolase</keyword>
<dbReference type="GO" id="GO:0006308">
    <property type="term" value="P:DNA catabolic process"/>
    <property type="evidence" value="ECO:0007669"/>
    <property type="project" value="InterPro"/>
</dbReference>
<name>A0A7W7KDB5_9SPHN</name>
<evidence type="ECO:0000256" key="6">
    <source>
        <dbReference type="ARBA" id="ARBA00023180"/>
    </source>
</evidence>
<dbReference type="GO" id="GO:0003676">
    <property type="term" value="F:nucleic acid binding"/>
    <property type="evidence" value="ECO:0007669"/>
    <property type="project" value="InterPro"/>
</dbReference>
<dbReference type="Proteomes" id="UP000555448">
    <property type="component" value="Unassembled WGS sequence"/>
</dbReference>
<dbReference type="EMBL" id="JACHLR010000021">
    <property type="protein sequence ID" value="MBB4860400.1"/>
    <property type="molecule type" value="Genomic_DNA"/>
</dbReference>
<keyword evidence="9" id="KW-1185">Reference proteome</keyword>
<dbReference type="Pfam" id="PF02265">
    <property type="entry name" value="S1-P1_nuclease"/>
    <property type="match status" value="1"/>
</dbReference>
<keyword evidence="2" id="KW-0479">Metal-binding</keyword>
<gene>
    <name evidence="8" type="ORF">HNO88_003743</name>
</gene>
<evidence type="ECO:0000256" key="3">
    <source>
        <dbReference type="ARBA" id="ARBA00022759"/>
    </source>
</evidence>
<evidence type="ECO:0000256" key="5">
    <source>
        <dbReference type="ARBA" id="ARBA00023157"/>
    </source>
</evidence>
<dbReference type="SUPFAM" id="SSF48537">
    <property type="entry name" value="Phospholipase C/P1 nuclease"/>
    <property type="match status" value="1"/>
</dbReference>
<dbReference type="PANTHER" id="PTHR33146:SF26">
    <property type="entry name" value="ENDONUCLEASE 4"/>
    <property type="match status" value="1"/>
</dbReference>
<keyword evidence="3" id="KW-0255">Endonuclease</keyword>
<keyword evidence="6" id="KW-0325">Glycoprotein</keyword>
<keyword evidence="1" id="KW-0540">Nuclease</keyword>
<keyword evidence="7" id="KW-0732">Signal</keyword>
<proteinExistence type="predicted"/>
<protein>
    <recommendedName>
        <fullName evidence="10">Endonuclease</fullName>
    </recommendedName>
</protein>
<evidence type="ECO:0000256" key="4">
    <source>
        <dbReference type="ARBA" id="ARBA00022801"/>
    </source>
</evidence>
<reference evidence="8 9" key="1">
    <citation type="submission" date="2020-08" db="EMBL/GenBank/DDBJ databases">
        <title>Functional genomics of gut bacteria from endangered species of beetles.</title>
        <authorList>
            <person name="Carlos-Shanley C."/>
        </authorList>
    </citation>
    <scope>NUCLEOTIDE SEQUENCE [LARGE SCALE GENOMIC DNA]</scope>
    <source>
        <strain evidence="8 9">S00245</strain>
    </source>
</reference>
<dbReference type="GO" id="GO:0046872">
    <property type="term" value="F:metal ion binding"/>
    <property type="evidence" value="ECO:0007669"/>
    <property type="project" value="UniProtKB-KW"/>
</dbReference>